<dbReference type="EMBL" id="JAROKS010000023">
    <property type="protein sequence ID" value="KAK1788419.1"/>
    <property type="molecule type" value="Genomic_DNA"/>
</dbReference>
<name>A0AAD9DPX8_9TELE</name>
<evidence type="ECO:0000313" key="1">
    <source>
        <dbReference type="EMBL" id="KAK1788419.1"/>
    </source>
</evidence>
<proteinExistence type="predicted"/>
<accession>A0AAD9DPX8</accession>
<dbReference type="AlphaFoldDB" id="A0AAD9DPX8"/>
<reference evidence="1" key="1">
    <citation type="submission" date="2023-03" db="EMBL/GenBank/DDBJ databases">
        <title>Electrophorus voltai genome.</title>
        <authorList>
            <person name="Bian C."/>
        </authorList>
    </citation>
    <scope>NUCLEOTIDE SEQUENCE</scope>
    <source>
        <strain evidence="1">CB-2022</strain>
        <tissue evidence="1">Muscle</tissue>
    </source>
</reference>
<gene>
    <name evidence="1" type="ORF">P4O66_016851</name>
</gene>
<evidence type="ECO:0000313" key="2">
    <source>
        <dbReference type="Proteomes" id="UP001239994"/>
    </source>
</evidence>
<protein>
    <submittedName>
        <fullName evidence="1">Uncharacterized protein</fullName>
    </submittedName>
</protein>
<keyword evidence="2" id="KW-1185">Reference proteome</keyword>
<dbReference type="Proteomes" id="UP001239994">
    <property type="component" value="Unassembled WGS sequence"/>
</dbReference>
<sequence length="130" mass="14132">MTDPGFIKLKKDLATLHSIGLAEATLVCWATLELWSVMLSGTEMRHLTILCTRTCATHKGLGAAATEQALYISSHVNTVEAPCCLDKGTFLVGPSKIGHRTEPPLTDWALLIDGDKDGTSTHWQQKLTQT</sequence>
<comment type="caution">
    <text evidence="1">The sequence shown here is derived from an EMBL/GenBank/DDBJ whole genome shotgun (WGS) entry which is preliminary data.</text>
</comment>
<organism evidence="1 2">
    <name type="scientific">Electrophorus voltai</name>
    <dbReference type="NCBI Taxonomy" id="2609070"/>
    <lineage>
        <taxon>Eukaryota</taxon>
        <taxon>Metazoa</taxon>
        <taxon>Chordata</taxon>
        <taxon>Craniata</taxon>
        <taxon>Vertebrata</taxon>
        <taxon>Euteleostomi</taxon>
        <taxon>Actinopterygii</taxon>
        <taxon>Neopterygii</taxon>
        <taxon>Teleostei</taxon>
        <taxon>Ostariophysi</taxon>
        <taxon>Gymnotiformes</taxon>
        <taxon>Gymnotoidei</taxon>
        <taxon>Gymnotidae</taxon>
        <taxon>Electrophorus</taxon>
    </lineage>
</organism>